<evidence type="ECO:0000313" key="4">
    <source>
        <dbReference type="EMBL" id="KAE8966192.1"/>
    </source>
</evidence>
<accession>A0A6A3HAM8</accession>
<keyword evidence="2" id="KW-0479">Metal-binding</keyword>
<sequence length="130" mass="14598">GHVSDIEIFRRNQAFHSQNMKKSEADKRLQDEGPLVTEYPDEWALLADKGYQGLSSHFRAITPNKKQPGETLSIEQLEENDRIAHDRVLVENYFGRLTSLSSSVCVNAVATASSMALPMKLRKLRGNAAR</sequence>
<reference evidence="4 5" key="1">
    <citation type="submission" date="2018-09" db="EMBL/GenBank/DDBJ databases">
        <title>Genomic investigation of the strawberry pathogen Phytophthora fragariae indicates pathogenicity is determined by transcriptional variation in three key races.</title>
        <authorList>
            <person name="Adams T.M."/>
            <person name="Armitage A.D."/>
            <person name="Sobczyk M.K."/>
            <person name="Bates H.J."/>
            <person name="Dunwell J.M."/>
            <person name="Nellist C.F."/>
            <person name="Harrison R.J."/>
        </authorList>
    </citation>
    <scope>NUCLEOTIDE SEQUENCE [LARGE SCALE GENOMIC DNA]</scope>
    <source>
        <strain evidence="4 5">SCRP324</strain>
    </source>
</reference>
<comment type="caution">
    <text evidence="4">The sequence shown here is derived from an EMBL/GenBank/DDBJ whole genome shotgun (WGS) entry which is preliminary data.</text>
</comment>
<organism evidence="4 5">
    <name type="scientific">Phytophthora rubi</name>
    <dbReference type="NCBI Taxonomy" id="129364"/>
    <lineage>
        <taxon>Eukaryota</taxon>
        <taxon>Sar</taxon>
        <taxon>Stramenopiles</taxon>
        <taxon>Oomycota</taxon>
        <taxon>Peronosporomycetes</taxon>
        <taxon>Peronosporales</taxon>
        <taxon>Peronosporaceae</taxon>
        <taxon>Phytophthora</taxon>
    </lineage>
</organism>
<dbReference type="EMBL" id="QXFU01004981">
    <property type="protein sequence ID" value="KAE8966192.1"/>
    <property type="molecule type" value="Genomic_DNA"/>
</dbReference>
<gene>
    <name evidence="4" type="ORF">PR002_g28441</name>
</gene>
<evidence type="ECO:0000259" key="3">
    <source>
        <dbReference type="Pfam" id="PF13359"/>
    </source>
</evidence>
<dbReference type="OrthoDB" id="125364at2759"/>
<evidence type="ECO:0000313" key="5">
    <source>
        <dbReference type="Proteomes" id="UP000435112"/>
    </source>
</evidence>
<dbReference type="Pfam" id="PF13359">
    <property type="entry name" value="DDE_Tnp_4"/>
    <property type="match status" value="1"/>
</dbReference>
<evidence type="ECO:0000256" key="1">
    <source>
        <dbReference type="ARBA" id="ARBA00001968"/>
    </source>
</evidence>
<protein>
    <recommendedName>
        <fullName evidence="3">DDE Tnp4 domain-containing protein</fullName>
    </recommendedName>
</protein>
<dbReference type="GO" id="GO:0046872">
    <property type="term" value="F:metal ion binding"/>
    <property type="evidence" value="ECO:0007669"/>
    <property type="project" value="UniProtKB-KW"/>
</dbReference>
<evidence type="ECO:0000256" key="2">
    <source>
        <dbReference type="ARBA" id="ARBA00022723"/>
    </source>
</evidence>
<dbReference type="AlphaFoldDB" id="A0A6A3HAM8"/>
<feature type="domain" description="DDE Tnp4" evidence="3">
    <location>
        <begin position="1"/>
        <end position="98"/>
    </location>
</feature>
<dbReference type="InterPro" id="IPR027806">
    <property type="entry name" value="HARBI1_dom"/>
</dbReference>
<feature type="non-terminal residue" evidence="4">
    <location>
        <position position="1"/>
    </location>
</feature>
<dbReference type="Proteomes" id="UP000435112">
    <property type="component" value="Unassembled WGS sequence"/>
</dbReference>
<comment type="cofactor">
    <cofactor evidence="1">
        <name>a divalent metal cation</name>
        <dbReference type="ChEBI" id="CHEBI:60240"/>
    </cofactor>
</comment>
<proteinExistence type="predicted"/>
<name>A0A6A3HAM8_9STRA</name>